<evidence type="ECO:0000313" key="2">
    <source>
        <dbReference type="Proteomes" id="UP000018009"/>
    </source>
</evidence>
<proteinExistence type="predicted"/>
<name>R6KNZ0_9FIRM</name>
<protein>
    <submittedName>
        <fullName evidence="1">Uncharacterized protein</fullName>
    </submittedName>
</protein>
<gene>
    <name evidence="1" type="ORF">BN486_03664</name>
</gene>
<accession>R6KNZ0</accession>
<dbReference type="EMBL" id="CBDY010000341">
    <property type="protein sequence ID" value="CDB63842.1"/>
    <property type="molecule type" value="Genomic_DNA"/>
</dbReference>
<comment type="caution">
    <text evidence="1">The sequence shown here is derived from an EMBL/GenBank/DDBJ whole genome shotgun (WGS) entry which is preliminary data.</text>
</comment>
<reference evidence="1" key="1">
    <citation type="submission" date="2012-11" db="EMBL/GenBank/DDBJ databases">
        <title>Dependencies among metagenomic species, viruses, plasmids and units of genetic variation.</title>
        <authorList>
            <person name="Nielsen H.B."/>
            <person name="Almeida M."/>
            <person name="Juncker A.S."/>
            <person name="Rasmussen S."/>
            <person name="Li J."/>
            <person name="Sunagawa S."/>
            <person name="Plichta D."/>
            <person name="Gautier L."/>
            <person name="Le Chatelier E."/>
            <person name="Peletier E."/>
            <person name="Bonde I."/>
            <person name="Nielsen T."/>
            <person name="Manichanh C."/>
            <person name="Arumugam M."/>
            <person name="Batto J."/>
            <person name="Santos M.B.Q.D."/>
            <person name="Blom N."/>
            <person name="Borruel N."/>
            <person name="Burgdorf K.S."/>
            <person name="Boumezbeur F."/>
            <person name="Casellas F."/>
            <person name="Dore J."/>
            <person name="Guarner F."/>
            <person name="Hansen T."/>
            <person name="Hildebrand F."/>
            <person name="Kaas R.S."/>
            <person name="Kennedy S."/>
            <person name="Kristiansen K."/>
            <person name="Kultima J.R."/>
            <person name="Leonard P."/>
            <person name="Levenez F."/>
            <person name="Lund O."/>
            <person name="Moumen B."/>
            <person name="Le Paslier D."/>
            <person name="Pons N."/>
            <person name="Pedersen O."/>
            <person name="Prifti E."/>
            <person name="Qin J."/>
            <person name="Raes J."/>
            <person name="Tap J."/>
            <person name="Tims S."/>
            <person name="Ussery D.W."/>
            <person name="Yamada T."/>
            <person name="MetaHit consortium"/>
            <person name="Renault P."/>
            <person name="Sicheritz-Ponten T."/>
            <person name="Bork P."/>
            <person name="Wang J."/>
            <person name="Brunak S."/>
            <person name="Ehrlich S.D."/>
        </authorList>
    </citation>
    <scope>NUCLEOTIDE SEQUENCE [LARGE SCALE GENOMIC DNA]</scope>
</reference>
<dbReference type="Pfam" id="PF20476">
    <property type="entry name" value="DUF6718"/>
    <property type="match status" value="1"/>
</dbReference>
<evidence type="ECO:0000313" key="1">
    <source>
        <dbReference type="EMBL" id="CDB63842.1"/>
    </source>
</evidence>
<sequence>MCYVVAKDRYAHGSYAYKTQQGRHLLELKRELNDAVGFKGVQIMTISRLEAYTEYAPYQIIEDEQELIRLVKAMRDS</sequence>
<dbReference type="AlphaFoldDB" id="R6KNZ0"/>
<organism evidence="1 2">
    <name type="scientific">[Clostridium] clostridioforme CAG:132</name>
    <dbReference type="NCBI Taxonomy" id="1263065"/>
    <lineage>
        <taxon>Bacteria</taxon>
        <taxon>Bacillati</taxon>
        <taxon>Bacillota</taxon>
        <taxon>Clostridia</taxon>
        <taxon>Lachnospirales</taxon>
        <taxon>Lachnospiraceae</taxon>
        <taxon>Enterocloster</taxon>
    </lineage>
</organism>
<dbReference type="Proteomes" id="UP000018009">
    <property type="component" value="Unassembled WGS sequence"/>
</dbReference>
<dbReference type="RefSeq" id="WP_022203147.1">
    <property type="nucleotide sequence ID" value="NZ_FR886101.1"/>
</dbReference>
<dbReference type="InterPro" id="IPR046564">
    <property type="entry name" value="DUF6718"/>
</dbReference>